<gene>
    <name evidence="12" type="ORF">LXT12_19865</name>
</gene>
<feature type="domain" description="Histidine kinase" evidence="8">
    <location>
        <begin position="557"/>
        <end position="778"/>
    </location>
</feature>
<evidence type="ECO:0000313" key="12">
    <source>
        <dbReference type="EMBL" id="MCE4539512.1"/>
    </source>
</evidence>
<sequence>MDQLTGIVAKAGFLPHGYCFQWSPGLLWTMVGSDLAIALAYFSIPLVIASYSRRRPQVNLGSLATLFAVFIFACGTTHVMDVWTIWRPDYALQTAAKAVTAIASVLTAVVAWRLMPRLLAVPSVDEMRAANEALRQEMDRRHSAEDHLLETEQGLATTLAAIDAGFITTDGEGRVTRLNAVAERITGWPAAEALGRPLWEVFVREGLTAEVARRNPIDIVRARAPDVALRRQAVCVARDGSTRPVEVHAELTHHADGRERGVAIVFRDVGRLTEAEAEVRRLAAVVESTADAIVVKALDGRITNWNKAAEDMFGYTAAEAVGQPVQMLIPPEREAEEMRILASLAQGRQVPPFRTVRVAKDGRRVEVSAQVSPLRDAAGRIVGGINSARDLTHQRQIEAALRQSEARLRFALESAAIGDWEMDLDSGEIHRSRRYDQCFGLPDSAVPWDRERLLAAVHADDRAMVQASLDALQGPEAGQLPWHAEFRVAWPDGGLHWLRMDARVTHDDAAGARLVGIVADVTATRTAEQARQQAVWLAAENRRVQESSRLKSLFLANMSHELRTPLNAVIGFADLLNMSHAQALDASRQREWLQHIASSGRHLLKMINDVLDLSKIEAGRMDFHAEPVDLPTLVDDVMATVAVLAEQRGLSLKSSIAPELRGLVLDPARLKQVLLNYLSNAIKFTPSGGHVELRMLGEGPRLWRLEVEDSGIGIPADRIGHLFVEFQQLDDGLAKSHQGTGLGLALTRRIVEAQGGRVGVYSDLGKGSRFYAVLPRQPEEAAAEPRRPGHQQLIALRDHPLRDGVARELSLAGVAADTAATAAEVLRLARVRRYTELAVDLAMPDSPGLAMLAQLRTGGPSMHAAVKALALTPLAGAGVAFPVADVLAKPLRRPALARALVPLRDRLVPGRPVLVVDDEAASRELMCAALAAAGIQTVSAAGGAEALQALATVQPAAIVLDLMMPGVDGFQVLHELRGDPRWADLPVIVWTALSLGAEEIEALSRSARAIAGEGDAARQAELRDALLRAAREDRRGRRQSGGG</sequence>
<feature type="domain" description="Response regulatory" evidence="9">
    <location>
        <begin position="912"/>
        <end position="1030"/>
    </location>
</feature>
<dbReference type="PANTHER" id="PTHR43047">
    <property type="entry name" value="TWO-COMPONENT HISTIDINE PROTEIN KINASE"/>
    <property type="match status" value="1"/>
</dbReference>
<feature type="domain" description="PAS" evidence="10">
    <location>
        <begin position="151"/>
        <end position="202"/>
    </location>
</feature>
<dbReference type="Gene3D" id="1.10.287.130">
    <property type="match status" value="1"/>
</dbReference>
<evidence type="ECO:0000259" key="9">
    <source>
        <dbReference type="PROSITE" id="PS50110"/>
    </source>
</evidence>
<dbReference type="InterPro" id="IPR001610">
    <property type="entry name" value="PAC"/>
</dbReference>
<feature type="domain" description="Response regulatory" evidence="9">
    <location>
        <begin position="791"/>
        <end position="904"/>
    </location>
</feature>
<evidence type="ECO:0000259" key="11">
    <source>
        <dbReference type="PROSITE" id="PS50113"/>
    </source>
</evidence>
<dbReference type="InterPro" id="IPR000700">
    <property type="entry name" value="PAS-assoc_C"/>
</dbReference>
<dbReference type="Gene3D" id="2.10.70.100">
    <property type="match status" value="1"/>
</dbReference>
<feature type="domain" description="PAC" evidence="11">
    <location>
        <begin position="482"/>
        <end position="533"/>
    </location>
</feature>
<evidence type="ECO:0000256" key="5">
    <source>
        <dbReference type="ARBA" id="ARBA00022777"/>
    </source>
</evidence>
<evidence type="ECO:0000256" key="2">
    <source>
        <dbReference type="ARBA" id="ARBA00012438"/>
    </source>
</evidence>
<dbReference type="InterPro" id="IPR003594">
    <property type="entry name" value="HATPase_dom"/>
</dbReference>
<comment type="catalytic activity">
    <reaction evidence="1">
        <text>ATP + protein L-histidine = ADP + protein N-phospho-L-histidine.</text>
        <dbReference type="EC" id="2.7.13.3"/>
    </reaction>
</comment>
<dbReference type="InterPro" id="IPR005467">
    <property type="entry name" value="His_kinase_dom"/>
</dbReference>
<dbReference type="PROSITE" id="PS50110">
    <property type="entry name" value="RESPONSE_REGULATORY"/>
    <property type="match status" value="2"/>
</dbReference>
<dbReference type="InterPro" id="IPR001789">
    <property type="entry name" value="Sig_transdc_resp-reg_receiver"/>
</dbReference>
<dbReference type="PANTHER" id="PTHR43047:SF63">
    <property type="entry name" value="HISTIDINE KINASE"/>
    <property type="match status" value="1"/>
</dbReference>
<evidence type="ECO:0000256" key="3">
    <source>
        <dbReference type="ARBA" id="ARBA00022553"/>
    </source>
</evidence>
<dbReference type="SMART" id="SM00091">
    <property type="entry name" value="PAS"/>
    <property type="match status" value="3"/>
</dbReference>
<comment type="caution">
    <text evidence="12">The sequence shown here is derived from an EMBL/GenBank/DDBJ whole genome shotgun (WGS) entry which is preliminary data.</text>
</comment>
<dbReference type="Pfam" id="PF00512">
    <property type="entry name" value="HisKA"/>
    <property type="match status" value="1"/>
</dbReference>
<dbReference type="InterPro" id="IPR013655">
    <property type="entry name" value="PAS_fold_3"/>
</dbReference>
<dbReference type="PROSITE" id="PS50109">
    <property type="entry name" value="HIS_KIN"/>
    <property type="match status" value="1"/>
</dbReference>
<dbReference type="RefSeq" id="WP_233394033.1">
    <property type="nucleotide sequence ID" value="NZ_JAJTWT010000009.1"/>
</dbReference>
<dbReference type="CDD" id="cd00130">
    <property type="entry name" value="PAS"/>
    <property type="match status" value="2"/>
</dbReference>
<keyword evidence="7" id="KW-0812">Transmembrane</keyword>
<protein>
    <recommendedName>
        <fullName evidence="2">histidine kinase</fullName>
        <ecNumber evidence="2">2.7.13.3</ecNumber>
    </recommendedName>
</protein>
<keyword evidence="7" id="KW-1133">Transmembrane helix</keyword>
<dbReference type="NCBIfam" id="TIGR00229">
    <property type="entry name" value="sensory_box"/>
    <property type="match status" value="2"/>
</dbReference>
<keyword evidence="13" id="KW-1185">Reference proteome</keyword>
<dbReference type="SUPFAM" id="SSF55874">
    <property type="entry name" value="ATPase domain of HSP90 chaperone/DNA topoisomerase II/histidine kinase"/>
    <property type="match status" value="1"/>
</dbReference>
<dbReference type="InterPro" id="IPR036097">
    <property type="entry name" value="HisK_dim/P_sf"/>
</dbReference>
<dbReference type="InterPro" id="IPR004358">
    <property type="entry name" value="Sig_transdc_His_kin-like_C"/>
</dbReference>
<dbReference type="PROSITE" id="PS50112">
    <property type="entry name" value="PAS"/>
    <property type="match status" value="2"/>
</dbReference>
<dbReference type="SUPFAM" id="SSF52172">
    <property type="entry name" value="CheY-like"/>
    <property type="match status" value="2"/>
</dbReference>
<dbReference type="InterPro" id="IPR000014">
    <property type="entry name" value="PAS"/>
</dbReference>
<keyword evidence="3 6" id="KW-0597">Phosphoprotein</keyword>
<feature type="transmembrane region" description="Helical" evidence="7">
    <location>
        <begin position="63"/>
        <end position="86"/>
    </location>
</feature>
<dbReference type="Pfam" id="PF00989">
    <property type="entry name" value="PAS"/>
    <property type="match status" value="2"/>
</dbReference>
<dbReference type="EC" id="2.7.13.3" evidence="2"/>
<keyword evidence="5" id="KW-0418">Kinase</keyword>
<evidence type="ECO:0000256" key="7">
    <source>
        <dbReference type="SAM" id="Phobius"/>
    </source>
</evidence>
<reference evidence="12 13" key="1">
    <citation type="submission" date="2021-12" db="EMBL/GenBank/DDBJ databases">
        <title>Genome seq of p7.</title>
        <authorList>
            <person name="Seo T."/>
        </authorList>
    </citation>
    <scope>NUCLEOTIDE SEQUENCE [LARGE SCALE GENOMIC DNA]</scope>
    <source>
        <strain evidence="12 13">P7</strain>
    </source>
</reference>
<dbReference type="InterPro" id="IPR013767">
    <property type="entry name" value="PAS_fold"/>
</dbReference>
<dbReference type="Pfam" id="PF25487">
    <property type="entry name" value="ETR1_N"/>
    <property type="match status" value="1"/>
</dbReference>
<dbReference type="EMBL" id="JAJTWT010000009">
    <property type="protein sequence ID" value="MCE4539512.1"/>
    <property type="molecule type" value="Genomic_DNA"/>
</dbReference>
<dbReference type="Pfam" id="PF00072">
    <property type="entry name" value="Response_reg"/>
    <property type="match status" value="1"/>
</dbReference>
<dbReference type="Gene3D" id="3.30.450.20">
    <property type="entry name" value="PAS domain"/>
    <property type="match status" value="3"/>
</dbReference>
<name>A0ABS8XIX7_9BURK</name>
<keyword evidence="4" id="KW-0808">Transferase</keyword>
<dbReference type="SMART" id="SM00388">
    <property type="entry name" value="HisKA"/>
    <property type="match status" value="1"/>
</dbReference>
<organism evidence="12 13">
    <name type="scientific">Pelomonas caseinilytica</name>
    <dbReference type="NCBI Taxonomy" id="2906763"/>
    <lineage>
        <taxon>Bacteria</taxon>
        <taxon>Pseudomonadati</taxon>
        <taxon>Pseudomonadota</taxon>
        <taxon>Betaproteobacteria</taxon>
        <taxon>Burkholderiales</taxon>
        <taxon>Sphaerotilaceae</taxon>
        <taxon>Roseateles</taxon>
    </lineage>
</organism>
<feature type="transmembrane region" description="Helical" evidence="7">
    <location>
        <begin position="26"/>
        <end position="51"/>
    </location>
</feature>
<feature type="modified residue" description="4-aspartylphosphate" evidence="6">
    <location>
        <position position="840"/>
    </location>
</feature>
<dbReference type="PROSITE" id="PS50113">
    <property type="entry name" value="PAC"/>
    <property type="match status" value="3"/>
</dbReference>
<dbReference type="PRINTS" id="PR00344">
    <property type="entry name" value="BCTRLSENSOR"/>
</dbReference>
<feature type="domain" description="PAC" evidence="11">
    <location>
        <begin position="223"/>
        <end position="281"/>
    </location>
</feature>
<feature type="domain" description="PAC" evidence="11">
    <location>
        <begin position="349"/>
        <end position="403"/>
    </location>
</feature>
<dbReference type="Pfam" id="PF08447">
    <property type="entry name" value="PAS_3"/>
    <property type="match status" value="1"/>
</dbReference>
<dbReference type="SMART" id="SM00448">
    <property type="entry name" value="REC"/>
    <property type="match status" value="2"/>
</dbReference>
<feature type="domain" description="PAS" evidence="10">
    <location>
        <begin position="278"/>
        <end position="348"/>
    </location>
</feature>
<dbReference type="InterPro" id="IPR058544">
    <property type="entry name" value="ETR1_N"/>
</dbReference>
<dbReference type="Pfam" id="PF02518">
    <property type="entry name" value="HATPase_c"/>
    <property type="match status" value="1"/>
</dbReference>
<dbReference type="SMART" id="SM00387">
    <property type="entry name" value="HATPase_c"/>
    <property type="match status" value="1"/>
</dbReference>
<dbReference type="Gene3D" id="3.40.50.2300">
    <property type="match status" value="2"/>
</dbReference>
<dbReference type="Proteomes" id="UP001201463">
    <property type="component" value="Unassembled WGS sequence"/>
</dbReference>
<dbReference type="SUPFAM" id="SSF47384">
    <property type="entry name" value="Homodimeric domain of signal transducing histidine kinase"/>
    <property type="match status" value="1"/>
</dbReference>
<evidence type="ECO:0000256" key="1">
    <source>
        <dbReference type="ARBA" id="ARBA00000085"/>
    </source>
</evidence>
<dbReference type="Gene3D" id="3.30.565.10">
    <property type="entry name" value="Histidine kinase-like ATPase, C-terminal domain"/>
    <property type="match status" value="1"/>
</dbReference>
<dbReference type="InterPro" id="IPR011006">
    <property type="entry name" value="CheY-like_superfamily"/>
</dbReference>
<keyword evidence="7" id="KW-0472">Membrane</keyword>
<evidence type="ECO:0000259" key="10">
    <source>
        <dbReference type="PROSITE" id="PS50112"/>
    </source>
</evidence>
<dbReference type="CDD" id="cd16922">
    <property type="entry name" value="HATPase_EvgS-ArcB-TorS-like"/>
    <property type="match status" value="1"/>
</dbReference>
<accession>A0ABS8XIX7</accession>
<evidence type="ECO:0000259" key="8">
    <source>
        <dbReference type="PROSITE" id="PS50109"/>
    </source>
</evidence>
<dbReference type="SUPFAM" id="SSF55785">
    <property type="entry name" value="PYP-like sensor domain (PAS domain)"/>
    <property type="match status" value="3"/>
</dbReference>
<feature type="modified residue" description="4-aspartylphosphate" evidence="6">
    <location>
        <position position="961"/>
    </location>
</feature>
<dbReference type="InterPro" id="IPR003661">
    <property type="entry name" value="HisK_dim/P_dom"/>
</dbReference>
<dbReference type="SMART" id="SM00086">
    <property type="entry name" value="PAC"/>
    <property type="match status" value="3"/>
</dbReference>
<evidence type="ECO:0000256" key="4">
    <source>
        <dbReference type="ARBA" id="ARBA00022679"/>
    </source>
</evidence>
<proteinExistence type="predicted"/>
<evidence type="ECO:0000313" key="13">
    <source>
        <dbReference type="Proteomes" id="UP001201463"/>
    </source>
</evidence>
<dbReference type="CDD" id="cd00082">
    <property type="entry name" value="HisKA"/>
    <property type="match status" value="1"/>
</dbReference>
<dbReference type="InterPro" id="IPR035965">
    <property type="entry name" value="PAS-like_dom_sf"/>
</dbReference>
<dbReference type="InterPro" id="IPR036890">
    <property type="entry name" value="HATPase_C_sf"/>
</dbReference>
<evidence type="ECO:0000256" key="6">
    <source>
        <dbReference type="PROSITE-ProRule" id="PRU00169"/>
    </source>
</evidence>